<accession>A0AAJ0C2P0</accession>
<dbReference type="GeneID" id="85306928"/>
<proteinExistence type="predicted"/>
<feature type="region of interest" description="Disordered" evidence="1">
    <location>
        <begin position="296"/>
        <end position="407"/>
    </location>
</feature>
<dbReference type="RefSeq" id="XP_060285268.1">
    <property type="nucleotide sequence ID" value="XM_060423741.1"/>
</dbReference>
<keyword evidence="3" id="KW-1185">Reference proteome</keyword>
<evidence type="ECO:0000256" key="1">
    <source>
        <dbReference type="SAM" id="MobiDB-lite"/>
    </source>
</evidence>
<evidence type="ECO:0000313" key="2">
    <source>
        <dbReference type="EMBL" id="KAK1769055.1"/>
    </source>
</evidence>
<feature type="compositionally biased region" description="Low complexity" evidence="1">
    <location>
        <begin position="315"/>
        <end position="330"/>
    </location>
</feature>
<name>A0AAJ0C2P0_9PEZI</name>
<protein>
    <submittedName>
        <fullName evidence="2">Uncharacterized protein</fullName>
    </submittedName>
</protein>
<dbReference type="Proteomes" id="UP001244011">
    <property type="component" value="Unassembled WGS sequence"/>
</dbReference>
<sequence length="531" mass="58062">MVGLRMPQARHIIDAMETPSNPGQTPALPVPGSEPVPLPISTFSTLQRPPPTRGWKPRCGHISMTRLYHTPFRCQNCQNRGVFGWLYRCTQDREVILRDMKSRGGRVTFDEIGEGFAEHMSLGNRGPDARSDKFSFLKEITSEEMQSYTPDQIATILGQRENVHEAIARDRRGGNTVLRDLAFSSVRQPWVPRQGEECQHKVCPSCNITGKDKSWLSLNGIANGVIPPTAVTGFSFSYMKSRPVSDPDIVKNLGYRAVPMPRPRQLISFTPPSSPSSTWSVMDIVDEHLGKVDNPSDDYQSSWWHPDSGVAAEQSSSNHTTTTGTENTSGRGKTRAGASKADNSVNMSPEPRNEDLFVRPPWTPPLTPTRGAGSGLAGSEKAIRSASYEDASDGRSPSSLKTNLPVRQKVSSSVIPFSGEGKGSSAGPVAHTDRNHPVAEHYVPYQPEEECDVGLFHPFNQGVFDAACREALPHPSTGEQHFFAEEVTAMEEAENEGGFFGKEPLDVPGGVALTEEAVESATADIAWLRLL</sequence>
<comment type="caution">
    <text evidence="2">The sequence shown here is derived from an EMBL/GenBank/DDBJ whole genome shotgun (WGS) entry which is preliminary data.</text>
</comment>
<dbReference type="AlphaFoldDB" id="A0AAJ0C2P0"/>
<reference evidence="2" key="1">
    <citation type="submission" date="2023-06" db="EMBL/GenBank/DDBJ databases">
        <title>Genome-scale phylogeny and comparative genomics of the fungal order Sordariales.</title>
        <authorList>
            <consortium name="Lawrence Berkeley National Laboratory"/>
            <person name="Hensen N."/>
            <person name="Bonometti L."/>
            <person name="Westerberg I."/>
            <person name="Brannstrom I.O."/>
            <person name="Guillou S."/>
            <person name="Cros-Aarteil S."/>
            <person name="Calhoun S."/>
            <person name="Haridas S."/>
            <person name="Kuo A."/>
            <person name="Mondo S."/>
            <person name="Pangilinan J."/>
            <person name="Riley R."/>
            <person name="Labutti K."/>
            <person name="Andreopoulos B."/>
            <person name="Lipzen A."/>
            <person name="Chen C."/>
            <person name="Yanf M."/>
            <person name="Daum C."/>
            <person name="Ng V."/>
            <person name="Clum A."/>
            <person name="Steindorff A."/>
            <person name="Ohm R."/>
            <person name="Martin F."/>
            <person name="Silar P."/>
            <person name="Natvig D."/>
            <person name="Lalanne C."/>
            <person name="Gautier V."/>
            <person name="Ament-Velasquez S.L."/>
            <person name="Kruys A."/>
            <person name="Hutchinson M.I."/>
            <person name="Powell A.J."/>
            <person name="Barry K."/>
            <person name="Miller A.N."/>
            <person name="Grigoriev I.V."/>
            <person name="Debuchy R."/>
            <person name="Gladieux P."/>
            <person name="Thoren M.H."/>
            <person name="Johannesson H."/>
        </authorList>
    </citation>
    <scope>NUCLEOTIDE SEQUENCE</scope>
    <source>
        <strain evidence="2">8032-3</strain>
    </source>
</reference>
<dbReference type="EMBL" id="MU839003">
    <property type="protein sequence ID" value="KAK1769055.1"/>
    <property type="molecule type" value="Genomic_DNA"/>
</dbReference>
<organism evidence="2 3">
    <name type="scientific">Phialemonium atrogriseum</name>
    <dbReference type="NCBI Taxonomy" id="1093897"/>
    <lineage>
        <taxon>Eukaryota</taxon>
        <taxon>Fungi</taxon>
        <taxon>Dikarya</taxon>
        <taxon>Ascomycota</taxon>
        <taxon>Pezizomycotina</taxon>
        <taxon>Sordariomycetes</taxon>
        <taxon>Sordariomycetidae</taxon>
        <taxon>Cephalothecales</taxon>
        <taxon>Cephalothecaceae</taxon>
        <taxon>Phialemonium</taxon>
    </lineage>
</organism>
<gene>
    <name evidence="2" type="ORF">QBC33DRAFT_339582</name>
</gene>
<evidence type="ECO:0000313" key="3">
    <source>
        <dbReference type="Proteomes" id="UP001244011"/>
    </source>
</evidence>